<reference evidence="1" key="1">
    <citation type="submission" date="2016-08" db="EMBL/GenBank/DDBJ databases">
        <authorList>
            <person name="Ngugi D.K."/>
            <person name="Miyake S."/>
            <person name="Stingl U."/>
        </authorList>
    </citation>
    <scope>NUCLEOTIDE SEQUENCE</scope>
    <source>
        <strain evidence="1">SCG-B11WGA-EpuloA1</strain>
    </source>
</reference>
<keyword evidence="2" id="KW-1185">Reference proteome</keyword>
<gene>
    <name evidence="1" type="ORF">AN396_07135</name>
</gene>
<name>A0ACC8XB53_9FIRM</name>
<sequence>MDTIIIGILTILNLIGLLYFIKKGSMNLKLMCMIGLFAGISVILKSIYIPLPTGGAIALLSVTPAMILAVLYGPHAGIWVGMLSGCLVMILVPGWVPIHPLQIFVEQLGALGALGYAGVLGNNKKIKIISACLLAVIINVSFHIFSGVLFFSMNVPEGMGSWAYSITYNIGSMGVEGLLSVGLISLLPLDQLKKILKIERGIV</sequence>
<comment type="caution">
    <text evidence="1">The sequence shown here is derived from an EMBL/GenBank/DDBJ whole genome shotgun (WGS) entry which is preliminary data.</text>
</comment>
<dbReference type="Proteomes" id="UP000188605">
    <property type="component" value="Unassembled WGS sequence"/>
</dbReference>
<organism evidence="1 2">
    <name type="scientific">Candidatus Epulonipiscium fishelsonii</name>
    <dbReference type="NCBI Taxonomy" id="77094"/>
    <lineage>
        <taxon>Bacteria</taxon>
        <taxon>Bacillati</taxon>
        <taxon>Bacillota</taxon>
        <taxon>Clostridia</taxon>
        <taxon>Lachnospirales</taxon>
        <taxon>Lachnospiraceae</taxon>
        <taxon>Candidatus Epulonipiscium</taxon>
    </lineage>
</organism>
<evidence type="ECO:0000313" key="1">
    <source>
        <dbReference type="EMBL" id="ONI39820.1"/>
    </source>
</evidence>
<evidence type="ECO:0000313" key="2">
    <source>
        <dbReference type="Proteomes" id="UP000188605"/>
    </source>
</evidence>
<protein>
    <submittedName>
        <fullName evidence="1">Uncharacterized protein</fullName>
    </submittedName>
</protein>
<accession>A0ACC8XB53</accession>
<dbReference type="EMBL" id="LJDB01000060">
    <property type="protein sequence ID" value="ONI39820.1"/>
    <property type="molecule type" value="Genomic_DNA"/>
</dbReference>
<proteinExistence type="predicted"/>